<dbReference type="InterPro" id="IPR051828">
    <property type="entry name" value="HAD-like_hydrolase_domain"/>
</dbReference>
<dbReference type="PANTHER" id="PTHR46191">
    <property type="match status" value="1"/>
</dbReference>
<sequence>MVPVRRPRTLLLTLDAFNTIFHPRQPIPAIYTHVAQDLGVIPSTVTPEAVKPAFKTAFKHNSTEYPNYGRNTPGFGGPRAWWRNVIRECFAAVKGHGATVNDVPDRLVESLISVFEGDVGYKLYDDVKPFFSKLQAWKAAKRAGNVPKGAVGSFDRVTVGIISNSDDRVPKILRSLGLQVGSAWADDGELLPPVRGIMSAEKTGERENDIDFIVTSYEAGDEKPNKHIFDVAKKRAEEYLKEEGRDIEFHFPPAEYDHCVHVGDDYRDDCRGAKDAGWQSVLLLREDVDAPEPHNRQVIHSISDLNELFRYLSMENRDGKFI</sequence>
<organism evidence="1 2">
    <name type="scientific">Emydomyces testavorans</name>
    <dbReference type="NCBI Taxonomy" id="2070801"/>
    <lineage>
        <taxon>Eukaryota</taxon>
        <taxon>Fungi</taxon>
        <taxon>Dikarya</taxon>
        <taxon>Ascomycota</taxon>
        <taxon>Pezizomycotina</taxon>
        <taxon>Eurotiomycetes</taxon>
        <taxon>Eurotiomycetidae</taxon>
        <taxon>Onygenales</taxon>
        <taxon>Nannizziopsiaceae</taxon>
        <taxon>Emydomyces</taxon>
    </lineage>
</organism>
<keyword evidence="2" id="KW-1185">Reference proteome</keyword>
<dbReference type="InterPro" id="IPR044924">
    <property type="entry name" value="HAD-SF_hydro_IA_REG-2-like_cap"/>
</dbReference>
<accession>A0AAF0DM49</accession>
<evidence type="ECO:0000313" key="1">
    <source>
        <dbReference type="EMBL" id="WEW60172.1"/>
    </source>
</evidence>
<reference evidence="1" key="1">
    <citation type="submission" date="2023-03" db="EMBL/GenBank/DDBJ databases">
        <title>Emydomyces testavorans Genome Sequence.</title>
        <authorList>
            <person name="Hoyer L."/>
        </authorList>
    </citation>
    <scope>NUCLEOTIDE SEQUENCE</scope>
    <source>
        <strain evidence="1">16-2883</strain>
    </source>
</reference>
<dbReference type="EMBL" id="CP120629">
    <property type="protein sequence ID" value="WEW60172.1"/>
    <property type="molecule type" value="Genomic_DNA"/>
</dbReference>
<proteinExistence type="predicted"/>
<evidence type="ECO:0008006" key="3">
    <source>
        <dbReference type="Google" id="ProtNLM"/>
    </source>
</evidence>
<dbReference type="SUPFAM" id="SSF56784">
    <property type="entry name" value="HAD-like"/>
    <property type="match status" value="1"/>
</dbReference>
<name>A0AAF0DM49_9EURO</name>
<dbReference type="GO" id="GO:0005634">
    <property type="term" value="C:nucleus"/>
    <property type="evidence" value="ECO:0007669"/>
    <property type="project" value="TreeGrafter"/>
</dbReference>
<protein>
    <recommendedName>
        <fullName evidence="3">Haloacid dehalogenase-like hydrolase</fullName>
    </recommendedName>
</protein>
<dbReference type="InterPro" id="IPR036412">
    <property type="entry name" value="HAD-like_sf"/>
</dbReference>
<dbReference type="InterPro" id="IPR023214">
    <property type="entry name" value="HAD_sf"/>
</dbReference>
<dbReference type="Proteomes" id="UP001219355">
    <property type="component" value="Chromosome 3"/>
</dbReference>
<gene>
    <name evidence="1" type="ORF">PRK78_005657</name>
</gene>
<dbReference type="AlphaFoldDB" id="A0AAF0DM49"/>
<dbReference type="Gene3D" id="3.40.50.1000">
    <property type="entry name" value="HAD superfamily/HAD-like"/>
    <property type="match status" value="1"/>
</dbReference>
<dbReference type="PANTHER" id="PTHR46191:SF2">
    <property type="entry name" value="HALOACID DEHALOGENASE-LIKE HYDROLASE DOMAIN-CONTAINING PROTEIN 3"/>
    <property type="match status" value="1"/>
</dbReference>
<evidence type="ECO:0000313" key="2">
    <source>
        <dbReference type="Proteomes" id="UP001219355"/>
    </source>
</evidence>
<dbReference type="Gene3D" id="1.10.150.720">
    <property type="entry name" value="Haloacid dehalogenase-like hydrolase"/>
    <property type="match status" value="1"/>
</dbReference>
<dbReference type="Pfam" id="PF13242">
    <property type="entry name" value="Hydrolase_like"/>
    <property type="match status" value="1"/>
</dbReference>